<evidence type="ECO:0000313" key="1">
    <source>
        <dbReference type="EMBL" id="KQL51544.1"/>
    </source>
</evidence>
<evidence type="ECO:0000313" key="2">
    <source>
        <dbReference type="Proteomes" id="UP000051888"/>
    </source>
</evidence>
<evidence type="ECO:0008006" key="3">
    <source>
        <dbReference type="Google" id="ProtNLM"/>
    </source>
</evidence>
<dbReference type="PATRIC" id="fig|157838.3.peg.4753"/>
<dbReference type="OrthoDB" id="1675670at2"/>
<dbReference type="InterPro" id="IPR021617">
    <property type="entry name" value="DUF3231"/>
</dbReference>
<reference evidence="1 2" key="1">
    <citation type="submission" date="2015-09" db="EMBL/GenBank/DDBJ databases">
        <title>Genome sequencing project for genomic taxonomy and phylogenomics of Bacillus-like bacteria.</title>
        <authorList>
            <person name="Liu B."/>
            <person name="Wang J."/>
            <person name="Zhu Y."/>
            <person name="Liu G."/>
            <person name="Chen Q."/>
            <person name="Chen Z."/>
            <person name="Lan J."/>
            <person name="Che J."/>
            <person name="Ge C."/>
            <person name="Shi H."/>
            <person name="Pan Z."/>
            <person name="Liu X."/>
        </authorList>
    </citation>
    <scope>NUCLEOTIDE SEQUENCE [LARGE SCALE GENOMIC DNA]</scope>
    <source>
        <strain evidence="1 2">LMG 18435</strain>
    </source>
</reference>
<dbReference type="Proteomes" id="UP000051888">
    <property type="component" value="Unassembled WGS sequence"/>
</dbReference>
<organism evidence="1 2">
    <name type="scientific">Heyndrickxia shackletonii</name>
    <dbReference type="NCBI Taxonomy" id="157838"/>
    <lineage>
        <taxon>Bacteria</taxon>
        <taxon>Bacillati</taxon>
        <taxon>Bacillota</taxon>
        <taxon>Bacilli</taxon>
        <taxon>Bacillales</taxon>
        <taxon>Bacillaceae</taxon>
        <taxon>Heyndrickxia</taxon>
    </lineage>
</organism>
<dbReference type="RefSeq" id="WP_055741855.1">
    <property type="nucleotide sequence ID" value="NZ_JAAIWL010000044.1"/>
</dbReference>
<keyword evidence="2" id="KW-1185">Reference proteome</keyword>
<dbReference type="Pfam" id="PF11553">
    <property type="entry name" value="DUF3231"/>
    <property type="match status" value="2"/>
</dbReference>
<dbReference type="EMBL" id="LJJC01000006">
    <property type="protein sequence ID" value="KQL51544.1"/>
    <property type="molecule type" value="Genomic_DNA"/>
</dbReference>
<dbReference type="Gene3D" id="1.20.1260.10">
    <property type="match status" value="2"/>
</dbReference>
<protein>
    <recommendedName>
        <fullName evidence="3">DUF3231 family protein</fullName>
    </recommendedName>
</protein>
<proteinExistence type="predicted"/>
<name>A0A0Q3TBJ4_9BACI</name>
<comment type="caution">
    <text evidence="1">The sequence shown here is derived from an EMBL/GenBank/DDBJ whole genome shotgun (WGS) entry which is preliminary data.</text>
</comment>
<sequence length="333" mass="37778">MGEDTIRLTSTEITNLFIQYIQETMSICICKHVLLTVKDPEIHALFEFTLSLSEKHKERIKEFFALEKFPLPNGLTDKDVNLEAPPLFSDVFWLHYLHTMTNHGLTGYSLCFGTSSRRDIRDYYFQCNMDAMEVYNQSVDILLSKGLYEHPPNFSTPQKVEYITNIGYALDVIGKKRPLNSAEAGNIFLNLTKTRLAKGICLGFSQVAKNKEVRKHLEKGLITINKNYGTFSTLLREENLHIPSLLDTHITNSKVAPFSDKLIMINAGFLLGASTSYYGTALVSSLRMDVVGYCEEAILGVFKLLPNYGKIVIKNGWFEKLPVADDRRELPTD</sequence>
<accession>A0A0Q3TBJ4</accession>
<gene>
    <name evidence="1" type="ORF">AN964_21610</name>
</gene>
<dbReference type="STRING" id="157838.AN964_21610"/>
<dbReference type="AlphaFoldDB" id="A0A0Q3TBJ4"/>
<dbReference type="InterPro" id="IPR012347">
    <property type="entry name" value="Ferritin-like"/>
</dbReference>